<evidence type="ECO:0000256" key="3">
    <source>
        <dbReference type="ARBA" id="ARBA00023274"/>
    </source>
</evidence>
<geneLocation type="plastid" evidence="5"/>
<evidence type="ECO:0000313" key="5">
    <source>
        <dbReference type="EMBL" id="AMK96443.1"/>
    </source>
</evidence>
<dbReference type="Gene3D" id="3.90.1180.10">
    <property type="entry name" value="Ribosomal protein L13"/>
    <property type="match status" value="1"/>
</dbReference>
<dbReference type="PANTHER" id="PTHR11545:SF2">
    <property type="entry name" value="LARGE RIBOSOMAL SUBUNIT PROTEIN UL13M"/>
    <property type="match status" value="1"/>
</dbReference>
<dbReference type="EMBL" id="KT266786">
    <property type="protein sequence ID" value="AMK96443.1"/>
    <property type="molecule type" value="Genomic_DNA"/>
</dbReference>
<dbReference type="CDD" id="cd00392">
    <property type="entry name" value="Ribosomal_L13"/>
    <property type="match status" value="1"/>
</dbReference>
<keyword evidence="2 4" id="KW-0689">Ribosomal protein</keyword>
<protein>
    <submittedName>
        <fullName evidence="5">Ribosomal protein L13</fullName>
    </submittedName>
</protein>
<dbReference type="GO" id="GO:0022625">
    <property type="term" value="C:cytosolic large ribosomal subunit"/>
    <property type="evidence" value="ECO:0007669"/>
    <property type="project" value="TreeGrafter"/>
</dbReference>
<dbReference type="GeneID" id="27215953"/>
<name>A0A141SDS5_GELEL</name>
<evidence type="ECO:0000256" key="4">
    <source>
        <dbReference type="RuleBase" id="RU003877"/>
    </source>
</evidence>
<sequence>MNKTYITSIKDKQNKWYIVDAHNKNLGRLSTEVATILRGKDKTNYMPHIINNTYVIVINAEHIIITGKKDKQKLYKKHSGYPGGLKVENFTNLKNRLPERIIEKSIKGMLPKNTLGKQLFNNLKVYRNKTHPHSAQKPEQILVK</sequence>
<comment type="similarity">
    <text evidence="1 4">Belongs to the universal ribosomal protein uL13 family.</text>
</comment>
<dbReference type="GO" id="GO:0003729">
    <property type="term" value="F:mRNA binding"/>
    <property type="evidence" value="ECO:0007669"/>
    <property type="project" value="TreeGrafter"/>
</dbReference>
<dbReference type="GO" id="GO:0006412">
    <property type="term" value="P:translation"/>
    <property type="evidence" value="ECO:0007669"/>
    <property type="project" value="InterPro"/>
</dbReference>
<proteinExistence type="inferred from homology"/>
<evidence type="ECO:0000256" key="1">
    <source>
        <dbReference type="ARBA" id="ARBA00006227"/>
    </source>
</evidence>
<reference evidence="5" key="1">
    <citation type="submission" date="2015-07" db="EMBL/GenBank/DDBJ databases">
        <title>Reconstructing the complex evolutionary history of mobile plasmids in red algal genomes.</title>
        <authorList>
            <person name="Lee J."/>
            <person name="Kim K.M."/>
            <person name="Yang E.C."/>
            <person name="Miller K.A."/>
            <person name="Boo S.M."/>
            <person name="Bhattacharya D."/>
            <person name="Yoon H.S."/>
        </authorList>
    </citation>
    <scope>NUCLEOTIDE SEQUENCE</scope>
</reference>
<dbReference type="Pfam" id="PF00572">
    <property type="entry name" value="Ribosomal_L13"/>
    <property type="match status" value="1"/>
</dbReference>
<dbReference type="HAMAP" id="MF_01366">
    <property type="entry name" value="Ribosomal_uL13"/>
    <property type="match status" value="1"/>
</dbReference>
<dbReference type="PROSITE" id="PS00783">
    <property type="entry name" value="RIBOSOMAL_L13"/>
    <property type="match status" value="1"/>
</dbReference>
<keyword evidence="3 4" id="KW-0687">Ribonucleoprotein</keyword>
<dbReference type="SUPFAM" id="SSF52161">
    <property type="entry name" value="Ribosomal protein L13"/>
    <property type="match status" value="1"/>
</dbReference>
<dbReference type="InterPro" id="IPR005822">
    <property type="entry name" value="Ribosomal_uL13"/>
</dbReference>
<dbReference type="GO" id="GO:0017148">
    <property type="term" value="P:negative regulation of translation"/>
    <property type="evidence" value="ECO:0007669"/>
    <property type="project" value="TreeGrafter"/>
</dbReference>
<dbReference type="PANTHER" id="PTHR11545">
    <property type="entry name" value="RIBOSOMAL PROTEIN L13"/>
    <property type="match status" value="1"/>
</dbReference>
<dbReference type="InterPro" id="IPR005823">
    <property type="entry name" value="Ribosomal_uL13_bac-type"/>
</dbReference>
<evidence type="ECO:0000256" key="2">
    <source>
        <dbReference type="ARBA" id="ARBA00022980"/>
    </source>
</evidence>
<organism evidence="5">
    <name type="scientific">Gelidium elegans</name>
    <name type="common">Red alga</name>
    <dbReference type="NCBI Taxonomy" id="37200"/>
    <lineage>
        <taxon>Eukaryota</taxon>
        <taxon>Rhodophyta</taxon>
        <taxon>Florideophyceae</taxon>
        <taxon>Rhodymeniophycidae</taxon>
        <taxon>Gelidiales</taxon>
        <taxon>Gelidiaceae</taxon>
        <taxon>Gelidium</taxon>
    </lineage>
</organism>
<dbReference type="InterPro" id="IPR023563">
    <property type="entry name" value="Ribosomal_uL13_CS"/>
</dbReference>
<dbReference type="RefSeq" id="YP_009244201.1">
    <property type="nucleotide sequence ID" value="NC_029858.1"/>
</dbReference>
<dbReference type="GO" id="GO:0003735">
    <property type="term" value="F:structural constituent of ribosome"/>
    <property type="evidence" value="ECO:0007669"/>
    <property type="project" value="InterPro"/>
</dbReference>
<gene>
    <name evidence="5" type="primary">rpl13</name>
    <name evidence="5" type="ORF">Gele_211</name>
</gene>
<dbReference type="AlphaFoldDB" id="A0A141SDS5"/>
<accession>A0A141SDS5</accession>
<dbReference type="InterPro" id="IPR036899">
    <property type="entry name" value="Ribosomal_uL13_sf"/>
</dbReference>
<dbReference type="NCBIfam" id="TIGR01066">
    <property type="entry name" value="rplM_bact"/>
    <property type="match status" value="1"/>
</dbReference>
<dbReference type="PIRSF" id="PIRSF002181">
    <property type="entry name" value="Ribosomal_L13"/>
    <property type="match status" value="1"/>
</dbReference>
<keyword evidence="5" id="KW-0934">Plastid</keyword>